<evidence type="ECO:0000256" key="5">
    <source>
        <dbReference type="ARBA" id="ARBA00022553"/>
    </source>
</evidence>
<keyword evidence="5" id="KW-0597">Phosphoprotein</keyword>
<dbReference type="Gene3D" id="3.30.200.20">
    <property type="entry name" value="Phosphorylase Kinase, domain 1"/>
    <property type="match status" value="1"/>
</dbReference>
<feature type="binding site" evidence="23">
    <location>
        <position position="693"/>
    </location>
    <ligand>
        <name>ATP</name>
        <dbReference type="ChEBI" id="CHEBI:30616"/>
    </ligand>
</feature>
<proteinExistence type="inferred from homology"/>
<evidence type="ECO:0000256" key="25">
    <source>
        <dbReference type="SAM" id="Phobius"/>
    </source>
</evidence>
<evidence type="ECO:0000256" key="19">
    <source>
        <dbReference type="ARBA" id="ARBA00047470"/>
    </source>
</evidence>
<dbReference type="InterPro" id="IPR017441">
    <property type="entry name" value="Protein_kinase_ATP_BS"/>
</dbReference>
<comment type="caution">
    <text evidence="30">The sequence shown here is derived from an EMBL/GenBank/DDBJ whole genome shotgun (WGS) entry which is preliminary data.</text>
</comment>
<feature type="domain" description="C2" evidence="26">
    <location>
        <begin position="319"/>
        <end position="451"/>
    </location>
</feature>
<dbReference type="InterPro" id="IPR035892">
    <property type="entry name" value="C2_domain_sf"/>
</dbReference>
<dbReference type="EMBL" id="QNUK01000660">
    <property type="protein sequence ID" value="KAF5890684.1"/>
    <property type="molecule type" value="Genomic_DNA"/>
</dbReference>
<dbReference type="PROSITE" id="PS50081">
    <property type="entry name" value="ZF_DAG_PE_2"/>
    <property type="match status" value="2"/>
</dbReference>
<evidence type="ECO:0000256" key="21">
    <source>
        <dbReference type="ARBA" id="ARBA00075370"/>
    </source>
</evidence>
<keyword evidence="11" id="KW-0863">Zinc-finger</keyword>
<evidence type="ECO:0000256" key="15">
    <source>
        <dbReference type="ARBA" id="ARBA00022840"/>
    </source>
</evidence>
<comment type="catalytic activity">
    <reaction evidence="19">
        <text>L-seryl-[protein] + ATP = O-phospho-L-seryl-[protein] + ADP + H(+)</text>
        <dbReference type="Rhea" id="RHEA:17989"/>
        <dbReference type="Rhea" id="RHEA-COMP:9863"/>
        <dbReference type="Rhea" id="RHEA-COMP:11604"/>
        <dbReference type="ChEBI" id="CHEBI:15378"/>
        <dbReference type="ChEBI" id="CHEBI:29999"/>
        <dbReference type="ChEBI" id="CHEBI:30616"/>
        <dbReference type="ChEBI" id="CHEBI:83421"/>
        <dbReference type="ChEBI" id="CHEBI:456216"/>
        <dbReference type="EC" id="2.7.11.13"/>
    </reaction>
</comment>
<dbReference type="Pfam" id="PF01490">
    <property type="entry name" value="Aa_trans"/>
    <property type="match status" value="1"/>
</dbReference>
<dbReference type="PANTHER" id="PTHR24351">
    <property type="entry name" value="RIBOSOMAL PROTEIN S6 KINASE"/>
    <property type="match status" value="1"/>
</dbReference>
<dbReference type="PROSITE" id="PS50004">
    <property type="entry name" value="C2"/>
    <property type="match status" value="1"/>
</dbReference>
<evidence type="ECO:0000256" key="4">
    <source>
        <dbReference type="ARBA" id="ARBA00022527"/>
    </source>
</evidence>
<evidence type="ECO:0000256" key="3">
    <source>
        <dbReference type="ARBA" id="ARBA00012429"/>
    </source>
</evidence>
<feature type="transmembrane region" description="Helical" evidence="25">
    <location>
        <begin position="39"/>
        <end position="67"/>
    </location>
</feature>
<feature type="region of interest" description="Disordered" evidence="24">
    <location>
        <begin position="628"/>
        <end position="649"/>
    </location>
</feature>
<feature type="transmembrane region" description="Helical" evidence="25">
    <location>
        <begin position="232"/>
        <end position="252"/>
    </location>
</feature>
<evidence type="ECO:0000256" key="1">
    <source>
        <dbReference type="ARBA" id="ARBA00004370"/>
    </source>
</evidence>
<keyword evidence="31" id="KW-1185">Reference proteome</keyword>
<dbReference type="SMART" id="SM00220">
    <property type="entry name" value="S_TKc"/>
    <property type="match status" value="1"/>
</dbReference>
<evidence type="ECO:0000256" key="17">
    <source>
        <dbReference type="ARBA" id="ARBA00023136"/>
    </source>
</evidence>
<evidence type="ECO:0000256" key="20">
    <source>
        <dbReference type="ARBA" id="ARBA00072118"/>
    </source>
</evidence>
<dbReference type="Gene3D" id="2.60.40.150">
    <property type="entry name" value="C2 domain"/>
    <property type="match status" value="1"/>
</dbReference>
<dbReference type="Proteomes" id="UP000727407">
    <property type="component" value="Unassembled WGS sequence"/>
</dbReference>
<evidence type="ECO:0000313" key="30">
    <source>
        <dbReference type="EMBL" id="KAF5890684.1"/>
    </source>
</evidence>
<dbReference type="SUPFAM" id="SSF57889">
    <property type="entry name" value="Cysteine-rich domain"/>
    <property type="match status" value="2"/>
</dbReference>
<evidence type="ECO:0000256" key="18">
    <source>
        <dbReference type="ARBA" id="ARBA00047272"/>
    </source>
</evidence>
<dbReference type="AlphaFoldDB" id="A0A8J4WRT1"/>
<dbReference type="InterPro" id="IPR046349">
    <property type="entry name" value="C1-like_sf"/>
</dbReference>
<feature type="domain" description="AGC-kinase C-terminal" evidence="29">
    <location>
        <begin position="925"/>
        <end position="945"/>
    </location>
</feature>
<keyword evidence="15 23" id="KW-0067">ATP-binding</keyword>
<dbReference type="CDD" id="cd20835">
    <property type="entry name" value="C1_nPKC_epsilon-like_rpt1"/>
    <property type="match status" value="1"/>
</dbReference>
<dbReference type="Pfam" id="PF00168">
    <property type="entry name" value="C2"/>
    <property type="match status" value="1"/>
</dbReference>
<feature type="transmembrane region" description="Helical" evidence="25">
    <location>
        <begin position="104"/>
        <end position="124"/>
    </location>
</feature>
<accession>A0A8J4WRT1</accession>
<evidence type="ECO:0000256" key="13">
    <source>
        <dbReference type="ARBA" id="ARBA00022782"/>
    </source>
</evidence>
<keyword evidence="9" id="KW-0677">Repeat</keyword>
<evidence type="ECO:0000256" key="9">
    <source>
        <dbReference type="ARBA" id="ARBA00022737"/>
    </source>
</evidence>
<dbReference type="PROSITE" id="PS00108">
    <property type="entry name" value="PROTEIN_KINASE_ST"/>
    <property type="match status" value="1"/>
</dbReference>
<evidence type="ECO:0000256" key="22">
    <source>
        <dbReference type="ARBA" id="ARBA00080536"/>
    </source>
</evidence>
<dbReference type="FunFam" id="3.30.200.20:FF:000080">
    <property type="entry name" value="Protein kinase C"/>
    <property type="match status" value="1"/>
</dbReference>
<dbReference type="InterPro" id="IPR000008">
    <property type="entry name" value="C2_dom"/>
</dbReference>
<evidence type="ECO:0000259" key="27">
    <source>
        <dbReference type="PROSITE" id="PS50011"/>
    </source>
</evidence>
<feature type="transmembrane region" description="Helical" evidence="25">
    <location>
        <begin position="144"/>
        <end position="166"/>
    </location>
</feature>
<feature type="domain" description="Phorbol-ester/DAG-type" evidence="28">
    <location>
        <begin position="484"/>
        <end position="535"/>
    </location>
</feature>
<dbReference type="EC" id="2.7.11.13" evidence="3"/>
<feature type="domain" description="Phorbol-ester/DAG-type" evidence="28">
    <location>
        <begin position="556"/>
        <end position="606"/>
    </location>
</feature>
<evidence type="ECO:0000256" key="16">
    <source>
        <dbReference type="ARBA" id="ARBA00022989"/>
    </source>
</evidence>
<dbReference type="FunFam" id="3.30.60.20:FF:000003">
    <property type="entry name" value="Protein kinase C delta"/>
    <property type="match status" value="1"/>
</dbReference>
<dbReference type="Gene3D" id="3.30.60.20">
    <property type="match status" value="2"/>
</dbReference>
<dbReference type="OrthoDB" id="63267at2759"/>
<keyword evidence="13" id="KW-0221">Differentiation</keyword>
<evidence type="ECO:0000256" key="14">
    <source>
        <dbReference type="ARBA" id="ARBA00022833"/>
    </source>
</evidence>
<dbReference type="GO" id="GO:0008270">
    <property type="term" value="F:zinc ion binding"/>
    <property type="evidence" value="ECO:0007669"/>
    <property type="project" value="UniProtKB-KW"/>
</dbReference>
<dbReference type="FunFam" id="3.30.60.20:FF:000024">
    <property type="entry name" value="Protein kinase C epsilon"/>
    <property type="match status" value="1"/>
</dbReference>
<keyword evidence="6" id="KW-0808">Transferase</keyword>
<dbReference type="GO" id="GO:0004697">
    <property type="term" value="F:diacylglycerol-dependent serine/threonine kinase activity"/>
    <property type="evidence" value="ECO:0007669"/>
    <property type="project" value="UniProtKB-EC"/>
</dbReference>
<dbReference type="GO" id="GO:0016020">
    <property type="term" value="C:membrane"/>
    <property type="evidence" value="ECO:0007669"/>
    <property type="project" value="UniProtKB-SubCell"/>
</dbReference>
<name>A0A8J4WRT1_CLAMG</name>
<keyword evidence="16 25" id="KW-1133">Transmembrane helix</keyword>
<reference evidence="30" key="1">
    <citation type="submission" date="2020-07" db="EMBL/GenBank/DDBJ databases">
        <title>Clarias magur genome sequencing, assembly and annotation.</title>
        <authorList>
            <person name="Kushwaha B."/>
            <person name="Kumar R."/>
            <person name="Das P."/>
            <person name="Joshi C.G."/>
            <person name="Kumar D."/>
            <person name="Nagpure N.S."/>
            <person name="Pandey M."/>
            <person name="Agarwal S."/>
            <person name="Srivastava S."/>
            <person name="Singh M."/>
            <person name="Sahoo L."/>
            <person name="Jayasankar P."/>
            <person name="Meher P.K."/>
            <person name="Koringa P.G."/>
            <person name="Iquebal M.A."/>
            <person name="Das S.P."/>
            <person name="Bit A."/>
            <person name="Patnaik S."/>
            <person name="Patel N."/>
            <person name="Shah T.M."/>
            <person name="Hinsu A."/>
            <person name="Jena J.K."/>
        </authorList>
    </citation>
    <scope>NUCLEOTIDE SEQUENCE</scope>
    <source>
        <strain evidence="30">CIFAMagur01</strain>
        <tissue evidence="30">Testis</tissue>
    </source>
</reference>
<dbReference type="SUPFAM" id="SSF56112">
    <property type="entry name" value="Protein kinase-like (PK-like)"/>
    <property type="match status" value="1"/>
</dbReference>
<dbReference type="InterPro" id="IPR020454">
    <property type="entry name" value="DAG/PE-bd"/>
</dbReference>
<dbReference type="PRINTS" id="PR00008">
    <property type="entry name" value="DAGPEDOMAIN"/>
</dbReference>
<keyword evidence="17 25" id="KW-0472">Membrane</keyword>
<protein>
    <recommendedName>
        <fullName evidence="20">Protein kinase C eta type</fullName>
        <ecNumber evidence="3">2.7.11.13</ecNumber>
    </recommendedName>
    <alternativeName>
        <fullName evidence="21">PKC-L</fullName>
    </alternativeName>
    <alternativeName>
        <fullName evidence="22">nPKC-eta</fullName>
    </alternativeName>
</protein>
<dbReference type="PROSITE" id="PS00479">
    <property type="entry name" value="ZF_DAG_PE_1"/>
    <property type="match status" value="1"/>
</dbReference>
<feature type="transmembrane region" description="Helical" evidence="25">
    <location>
        <begin position="264"/>
        <end position="288"/>
    </location>
</feature>
<dbReference type="SMART" id="SM00109">
    <property type="entry name" value="C1"/>
    <property type="match status" value="2"/>
</dbReference>
<comment type="subcellular location">
    <subcellularLocation>
        <location evidence="1">Membrane</location>
    </subcellularLocation>
</comment>
<keyword evidence="12 30" id="KW-0418">Kinase</keyword>
<dbReference type="PROSITE" id="PS51285">
    <property type="entry name" value="AGC_KINASE_CTER"/>
    <property type="match status" value="1"/>
</dbReference>
<dbReference type="FunFam" id="1.10.510.10:FF:000126">
    <property type="entry name" value="Protein kinase C epsilon"/>
    <property type="match status" value="1"/>
</dbReference>
<dbReference type="PROSITE" id="PS00107">
    <property type="entry name" value="PROTEIN_KINASE_ATP"/>
    <property type="match status" value="1"/>
</dbReference>
<evidence type="ECO:0000256" key="24">
    <source>
        <dbReference type="SAM" id="MobiDB-lite"/>
    </source>
</evidence>
<dbReference type="Pfam" id="PF00069">
    <property type="entry name" value="Pkinase"/>
    <property type="match status" value="1"/>
</dbReference>
<evidence type="ECO:0000256" key="7">
    <source>
        <dbReference type="ARBA" id="ARBA00022692"/>
    </source>
</evidence>
<dbReference type="PROSITE" id="PS50011">
    <property type="entry name" value="PROTEIN_KINASE_DOM"/>
    <property type="match status" value="1"/>
</dbReference>
<keyword evidence="7 25" id="KW-0812">Transmembrane</keyword>
<evidence type="ECO:0000256" key="12">
    <source>
        <dbReference type="ARBA" id="ARBA00022777"/>
    </source>
</evidence>
<keyword evidence="4" id="KW-0723">Serine/threonine-protein kinase</keyword>
<dbReference type="InterPro" id="IPR000961">
    <property type="entry name" value="AGC-kinase_C"/>
</dbReference>
<feature type="domain" description="Protein kinase" evidence="27">
    <location>
        <begin position="664"/>
        <end position="924"/>
    </location>
</feature>
<dbReference type="InterPro" id="IPR008271">
    <property type="entry name" value="Ser/Thr_kinase_AS"/>
</dbReference>
<dbReference type="SMART" id="SM00239">
    <property type="entry name" value="C2"/>
    <property type="match status" value="1"/>
</dbReference>
<evidence type="ECO:0000256" key="10">
    <source>
        <dbReference type="ARBA" id="ARBA00022741"/>
    </source>
</evidence>
<comment type="similarity">
    <text evidence="2">Belongs to the protein kinase superfamily. AGC Ser/Thr protein kinase family. PKC subfamily.</text>
</comment>
<evidence type="ECO:0000259" key="29">
    <source>
        <dbReference type="PROSITE" id="PS51285"/>
    </source>
</evidence>
<dbReference type="InterPro" id="IPR013057">
    <property type="entry name" value="AA_transpt_TM"/>
</dbReference>
<organism evidence="30 31">
    <name type="scientific">Clarias magur</name>
    <name type="common">Asian catfish</name>
    <name type="synonym">Macropteronotus magur</name>
    <dbReference type="NCBI Taxonomy" id="1594786"/>
    <lineage>
        <taxon>Eukaryota</taxon>
        <taxon>Metazoa</taxon>
        <taxon>Chordata</taxon>
        <taxon>Craniata</taxon>
        <taxon>Vertebrata</taxon>
        <taxon>Euteleostomi</taxon>
        <taxon>Actinopterygii</taxon>
        <taxon>Neopterygii</taxon>
        <taxon>Teleostei</taxon>
        <taxon>Ostariophysi</taxon>
        <taxon>Siluriformes</taxon>
        <taxon>Clariidae</taxon>
        <taxon>Clarias</taxon>
    </lineage>
</organism>
<evidence type="ECO:0000256" key="2">
    <source>
        <dbReference type="ARBA" id="ARBA00005490"/>
    </source>
</evidence>
<dbReference type="InterPro" id="IPR011009">
    <property type="entry name" value="Kinase-like_dom_sf"/>
</dbReference>
<sequence>MESSTARSTEERQQPGNAANVQVSTGSSFTFSVFNLMNAIMGSGILGLAYAVACTGVLGFSILLLLVSSLAAYSIHLLLTLCDQTGLTSYEGLGERAFNKPGKVLVACTILIQNMGAMASYMFILKIELPPAIDGFVRAEHSGMWYENGVWLLILVTVCVVLPLALLPKIGCLGYSSSLSFFFMLFFAAVVVVKKWSVPCPLPDNSTVTKTSNSSLSDCSVHLFIFSSKSAYAIPTMAFSFLCHTAVLPIYCELQRPTKRRMQGVANVSIFLSFLVYLVSALFGYLTFYGQMDSELLRGYDLYLPHDMLVMSVRLVILVAVLLTVPLIHFPMRFTGSLKVRVGEAVDLKPTSASTRHAAAFGKAGLNLNLGAHAALDPYVVVKVDERAVGQTRSKPRTNAPTYNEEFSACVSCAQTLELAVFHESPIGYDDFVDLEPEGRLYIQITLNGSFVEAADDPAPPPAFKEFSRKRQRAVRRRVHQVNGHKFMSTFLKQPTFCFHCKEFIWGVFGKQGYQCQVCTCVVHKRCHQLVVTVCPRMKKPAKEQTVNQGFSINVPHRFNLHNYKVPTFCDHCGSLLWGLVKQGLHCSICKMNVHIRCQGNVAPNCGVNNVELANKLAEMGLQPGGTIKRNTLNPSAAESHRASVKKGADPQESKGRILHIQDFSFLQVLGKGSFGKVMLARLNDSDRVFAVKVLKKDVILQDDDVECTMTEKRVLTLAHSHPYLTHLYCCFQNPERLFFVMEFVNGGDLMFHIQKSRKFEENRARFYSAEITCALIFLHSKGIIYRDLKLDNVLLDRDGHCKLADFGMCKEGMFEGAATGTFCGTPDYIAPEILQEMLYGPSVDWWALGVLLYEMLSGHAPFEAENEDDLFECILNEEIVYASWLSADAVDILKAFLMKNPARRLGCVATSGGENAVMKHVFFSAIDWEKLNRREIQPPFRPQI</sequence>
<dbReference type="CDD" id="cd20838">
    <property type="entry name" value="C1_nPKC_epsilon-like_rpt2"/>
    <property type="match status" value="1"/>
</dbReference>
<dbReference type="InterPro" id="IPR000719">
    <property type="entry name" value="Prot_kinase_dom"/>
</dbReference>
<evidence type="ECO:0000259" key="28">
    <source>
        <dbReference type="PROSITE" id="PS50081"/>
    </source>
</evidence>
<evidence type="ECO:0000256" key="11">
    <source>
        <dbReference type="ARBA" id="ARBA00022771"/>
    </source>
</evidence>
<gene>
    <name evidence="30" type="primary">prkch</name>
    <name evidence="30" type="ORF">DAT39_019611</name>
</gene>
<keyword evidence="14" id="KW-0862">Zinc</keyword>
<evidence type="ECO:0000256" key="6">
    <source>
        <dbReference type="ARBA" id="ARBA00022679"/>
    </source>
</evidence>
<dbReference type="Gene3D" id="1.10.510.10">
    <property type="entry name" value="Transferase(Phosphotransferase) domain 1"/>
    <property type="match status" value="1"/>
</dbReference>
<evidence type="ECO:0000313" key="31">
    <source>
        <dbReference type="Proteomes" id="UP000727407"/>
    </source>
</evidence>
<feature type="region of interest" description="Disordered" evidence="24">
    <location>
        <begin position="1"/>
        <end position="21"/>
    </location>
</feature>
<evidence type="ECO:0000259" key="26">
    <source>
        <dbReference type="PROSITE" id="PS50004"/>
    </source>
</evidence>
<feature type="transmembrane region" description="Helical" evidence="25">
    <location>
        <begin position="308"/>
        <end position="330"/>
    </location>
</feature>
<dbReference type="InterPro" id="IPR002219">
    <property type="entry name" value="PKC_DAG/PE"/>
</dbReference>
<evidence type="ECO:0000256" key="8">
    <source>
        <dbReference type="ARBA" id="ARBA00022723"/>
    </source>
</evidence>
<keyword evidence="8" id="KW-0479">Metal-binding</keyword>
<dbReference type="GO" id="GO:0030154">
    <property type="term" value="P:cell differentiation"/>
    <property type="evidence" value="ECO:0007669"/>
    <property type="project" value="UniProtKB-KW"/>
</dbReference>
<dbReference type="Pfam" id="PF00130">
    <property type="entry name" value="C1_1"/>
    <property type="match status" value="2"/>
</dbReference>
<evidence type="ECO:0000256" key="23">
    <source>
        <dbReference type="PROSITE-ProRule" id="PRU10141"/>
    </source>
</evidence>
<comment type="catalytic activity">
    <reaction evidence="18">
        <text>L-threonyl-[protein] + ATP = O-phospho-L-threonyl-[protein] + ADP + H(+)</text>
        <dbReference type="Rhea" id="RHEA:46608"/>
        <dbReference type="Rhea" id="RHEA-COMP:11060"/>
        <dbReference type="Rhea" id="RHEA-COMP:11605"/>
        <dbReference type="ChEBI" id="CHEBI:15378"/>
        <dbReference type="ChEBI" id="CHEBI:30013"/>
        <dbReference type="ChEBI" id="CHEBI:30616"/>
        <dbReference type="ChEBI" id="CHEBI:61977"/>
        <dbReference type="ChEBI" id="CHEBI:456216"/>
        <dbReference type="EC" id="2.7.11.13"/>
    </reaction>
</comment>
<feature type="transmembrane region" description="Helical" evidence="25">
    <location>
        <begin position="173"/>
        <end position="193"/>
    </location>
</feature>
<feature type="compositionally biased region" description="Basic and acidic residues" evidence="24">
    <location>
        <begin position="639"/>
        <end position="649"/>
    </location>
</feature>
<dbReference type="GO" id="GO:0005524">
    <property type="term" value="F:ATP binding"/>
    <property type="evidence" value="ECO:0007669"/>
    <property type="project" value="UniProtKB-UniRule"/>
</dbReference>
<keyword evidence="10 23" id="KW-0547">Nucleotide-binding</keyword>
<dbReference type="SUPFAM" id="SSF49562">
    <property type="entry name" value="C2 domain (Calcium/lipid-binding domain, CaLB)"/>
    <property type="match status" value="1"/>
</dbReference>
<feature type="non-terminal residue" evidence="30">
    <location>
        <position position="945"/>
    </location>
</feature>